<dbReference type="Proteomes" id="UP001556040">
    <property type="component" value="Unassembled WGS sequence"/>
</dbReference>
<evidence type="ECO:0000256" key="2">
    <source>
        <dbReference type="ARBA" id="ARBA00010221"/>
    </source>
</evidence>
<evidence type="ECO:0000313" key="8">
    <source>
        <dbReference type="Proteomes" id="UP001556040"/>
    </source>
</evidence>
<keyword evidence="4 6" id="KW-1133">Transmembrane helix</keyword>
<comment type="caution">
    <text evidence="7">The sequence shown here is derived from an EMBL/GenBank/DDBJ whole genome shotgun (WGS) entry which is preliminary data.</text>
</comment>
<evidence type="ECO:0000256" key="6">
    <source>
        <dbReference type="SAM" id="Phobius"/>
    </source>
</evidence>
<feature type="transmembrane region" description="Helical" evidence="6">
    <location>
        <begin position="12"/>
        <end position="34"/>
    </location>
</feature>
<proteinExistence type="inferred from homology"/>
<evidence type="ECO:0000313" key="7">
    <source>
        <dbReference type="EMBL" id="MEW9500760.1"/>
    </source>
</evidence>
<name>A0ABV3Q092_9BACL</name>
<dbReference type="EMBL" id="JBFMIA010000001">
    <property type="protein sequence ID" value="MEW9500760.1"/>
    <property type="molecule type" value="Genomic_DNA"/>
</dbReference>
<evidence type="ECO:0000256" key="5">
    <source>
        <dbReference type="ARBA" id="ARBA00023136"/>
    </source>
</evidence>
<dbReference type="RefSeq" id="WP_367778085.1">
    <property type="nucleotide sequence ID" value="NZ_JBFMIA010000001.1"/>
</dbReference>
<evidence type="ECO:0000256" key="4">
    <source>
        <dbReference type="ARBA" id="ARBA00022989"/>
    </source>
</evidence>
<evidence type="ECO:0000256" key="3">
    <source>
        <dbReference type="ARBA" id="ARBA00022692"/>
    </source>
</evidence>
<dbReference type="InterPro" id="IPR010070">
    <property type="entry name" value="YjcZ-like"/>
</dbReference>
<keyword evidence="5 6" id="KW-0472">Membrane</keyword>
<gene>
    <name evidence="7" type="primary">yjcZ</name>
    <name evidence="7" type="ORF">AB1471_02970</name>
</gene>
<keyword evidence="3 6" id="KW-0812">Transmembrane</keyword>
<comment type="similarity">
    <text evidence="2">Belongs to the SscA family.</text>
</comment>
<keyword evidence="8" id="KW-1185">Reference proteome</keyword>
<sequence>MSGEYAVQKCNPFVLIIIVFVLLIVVGCSCFHGGY</sequence>
<dbReference type="Pfam" id="PF09680">
    <property type="entry name" value="YjcZ_2"/>
    <property type="match status" value="1"/>
</dbReference>
<reference evidence="7 8" key="1">
    <citation type="journal article" date="1979" name="Int. J. Syst. Evol. Microbiol.">
        <title>Bacillus globisporus subsp. marinus subsp. nov.</title>
        <authorList>
            <person name="Liu H."/>
        </authorList>
    </citation>
    <scope>NUCLEOTIDE SEQUENCE [LARGE SCALE GENOMIC DNA]</scope>
    <source>
        <strain evidence="7 8">DSM 1297</strain>
    </source>
</reference>
<evidence type="ECO:0000256" key="1">
    <source>
        <dbReference type="ARBA" id="ARBA00004370"/>
    </source>
</evidence>
<protein>
    <submittedName>
        <fullName evidence="7">Sporulation protein YjcZ</fullName>
    </submittedName>
</protein>
<comment type="subcellular location">
    <subcellularLocation>
        <location evidence="1">Membrane</location>
    </subcellularLocation>
</comment>
<organism evidence="7 8">
    <name type="scientific">Jeotgalibacillus marinus</name>
    <dbReference type="NCBI Taxonomy" id="86667"/>
    <lineage>
        <taxon>Bacteria</taxon>
        <taxon>Bacillati</taxon>
        <taxon>Bacillota</taxon>
        <taxon>Bacilli</taxon>
        <taxon>Bacillales</taxon>
        <taxon>Caryophanaceae</taxon>
        <taxon>Jeotgalibacillus</taxon>
    </lineage>
</organism>
<accession>A0ABV3Q092</accession>